<dbReference type="Gene3D" id="3.10.310.30">
    <property type="match status" value="1"/>
</dbReference>
<dbReference type="GO" id="GO:0003676">
    <property type="term" value="F:nucleic acid binding"/>
    <property type="evidence" value="ECO:0007669"/>
    <property type="project" value="InterPro"/>
</dbReference>
<feature type="domain" description="DHHA1" evidence="1">
    <location>
        <begin position="373"/>
        <end position="474"/>
    </location>
</feature>
<name>A0A0A7LAM6_9ARCH</name>
<dbReference type="HOGENOM" id="CLU_042622_0_0_2"/>
<dbReference type="STRING" id="1577791.Mpt1_c01940"/>
<protein>
    <submittedName>
        <fullName evidence="3">DHHA1 domain protein</fullName>
    </submittedName>
</protein>
<dbReference type="PANTHER" id="PTHR30255:SF3">
    <property type="entry name" value="SINGLE-STRANDED-DNA-SPECIFIC EXONUCLEASE RECJ"/>
    <property type="match status" value="1"/>
</dbReference>
<dbReference type="KEGG" id="mear:Mpt1_c01940"/>
<evidence type="ECO:0000313" key="3">
    <source>
        <dbReference type="EMBL" id="AIZ56094.1"/>
    </source>
</evidence>
<dbReference type="InterPro" id="IPR003156">
    <property type="entry name" value="DHHA1_dom"/>
</dbReference>
<sequence>MGNRSEKMGADGVYCNRLINDLERAAGALTSAKDVLVVTHIDADGIASGGIASITLDRLGKGYRILFEKKISEDTIALINGSSEDIVWICDLGSAYLSEFKRPGIIVTDHHIPDPKWKSRQTTIDGFERMYHLNPHTYGVSGSYEVCGAGMTYLLSKTADPRNTDLAYLAVIGAIGDIQDGRESKLIGYNKAILDEAVSAGDVVVEEDIRYFGRDYRPLVQFLQYSSDPPIPGISENGHGCNAFFSDLNIPLKRGNVQRTWRDLSPEERRSASDRLLSLAGDDETRKRLFGEIYTLSRYSNCPGLRDAKEFATVLNSCGRYDDAVTGLRICRGDLTALEDAEKNRSDHRKHISTAISYIKENRLLRERRFVQYFDAGSDVRETVVGIVAGMLLNSGEANKGLPIFAFADAEDGTKVSARASRILTDRGLDLSFIMKTASEMVGGYGGGHKVAAGATIPAGKEEEFLDIVEDLVSSQII</sequence>
<accession>A0A0A7LAM6</accession>
<reference evidence="3 4" key="1">
    <citation type="journal article" date="2014" name="Appl. Environ. Microbiol.">
        <title>Comparative Genome Analysis of 'Candidatus Methanoplasma termitum' Indicates a New Mode of Energy Metabolism in the Seventh Order of Methanogens.</title>
        <authorList>
            <person name="Lang K."/>
            <person name="Schuldes J."/>
            <person name="Klingl A."/>
            <person name="Poehlein A."/>
            <person name="Daniel R."/>
            <person name="Brune A."/>
        </authorList>
    </citation>
    <scope>NUCLEOTIDE SEQUENCE [LARGE SCALE GENOMIC DNA]</scope>
    <source>
        <strain evidence="4">Mpt1</strain>
    </source>
</reference>
<dbReference type="InterPro" id="IPR038763">
    <property type="entry name" value="DHH_sf"/>
</dbReference>
<gene>
    <name evidence="3" type="ORF">Mpt1_c01940</name>
</gene>
<dbReference type="RefSeq" id="WP_238603130.1">
    <property type="nucleotide sequence ID" value="NZ_CP010070.1"/>
</dbReference>
<dbReference type="Pfam" id="PF02272">
    <property type="entry name" value="DHHA1"/>
    <property type="match status" value="1"/>
</dbReference>
<dbReference type="SUPFAM" id="SSF64182">
    <property type="entry name" value="DHH phosphoesterases"/>
    <property type="match status" value="1"/>
</dbReference>
<keyword evidence="4" id="KW-1185">Reference proteome</keyword>
<evidence type="ECO:0000259" key="2">
    <source>
        <dbReference type="Pfam" id="PF21763"/>
    </source>
</evidence>
<dbReference type="Gene3D" id="3.90.1640.30">
    <property type="match status" value="1"/>
</dbReference>
<evidence type="ECO:0000259" key="1">
    <source>
        <dbReference type="Pfam" id="PF02272"/>
    </source>
</evidence>
<dbReference type="InterPro" id="IPR048515">
    <property type="entry name" value="DHH_CID"/>
</dbReference>
<organism evidence="3 4">
    <name type="scientific">Candidatus Methanoplasma termitum</name>
    <dbReference type="NCBI Taxonomy" id="1577791"/>
    <lineage>
        <taxon>Archaea</taxon>
        <taxon>Methanobacteriati</taxon>
        <taxon>Thermoplasmatota</taxon>
        <taxon>Thermoplasmata</taxon>
        <taxon>Methanomassiliicoccales</taxon>
        <taxon>Methanomassiliicoccaceae</taxon>
        <taxon>Candidatus Methanoplasma</taxon>
    </lineage>
</organism>
<proteinExistence type="predicted"/>
<evidence type="ECO:0000313" key="4">
    <source>
        <dbReference type="Proteomes" id="UP000030787"/>
    </source>
</evidence>
<dbReference type="PANTHER" id="PTHR30255">
    <property type="entry name" value="SINGLE-STRANDED-DNA-SPECIFIC EXONUCLEASE RECJ"/>
    <property type="match status" value="1"/>
</dbReference>
<dbReference type="Pfam" id="PF21763">
    <property type="entry name" value="DHH_CID"/>
    <property type="match status" value="1"/>
</dbReference>
<dbReference type="InterPro" id="IPR051673">
    <property type="entry name" value="SSDNA_exonuclease_RecJ"/>
</dbReference>
<dbReference type="AlphaFoldDB" id="A0A0A7LAM6"/>
<dbReference type="GeneID" id="24817869"/>
<dbReference type="EMBL" id="CP010070">
    <property type="protein sequence ID" value="AIZ56094.1"/>
    <property type="molecule type" value="Genomic_DNA"/>
</dbReference>
<dbReference type="Proteomes" id="UP000030787">
    <property type="component" value="Chromosome"/>
</dbReference>
<feature type="domain" description="DHH-CID" evidence="2">
    <location>
        <begin position="212"/>
        <end position="278"/>
    </location>
</feature>